<dbReference type="InterPro" id="IPR050365">
    <property type="entry name" value="TIM50"/>
</dbReference>
<feature type="compositionally biased region" description="Low complexity" evidence="2">
    <location>
        <begin position="38"/>
        <end position="48"/>
    </location>
</feature>
<dbReference type="OrthoDB" id="1711508at2759"/>
<comment type="function">
    <text evidence="1">Essential component of the TIM23 complex, a complex that mediates the translocation of transit peptide-containing proteins across the mitochondrial inner membrane.</text>
</comment>
<dbReference type="InterPro" id="IPR023214">
    <property type="entry name" value="HAD_sf"/>
</dbReference>
<dbReference type="AlphaFoldDB" id="A0A8K0J868"/>
<dbReference type="Pfam" id="PF03031">
    <property type="entry name" value="NIF"/>
    <property type="match status" value="1"/>
</dbReference>
<keyword evidence="5" id="KW-1185">Reference proteome</keyword>
<comment type="subcellular location">
    <subcellularLocation>
        <location evidence="1">Mitochondrion inner membrane</location>
        <topology evidence="1">Single-pass membrane protein</topology>
    </subcellularLocation>
</comment>
<sequence length="247" mass="27876">MAISSTSVRNSHAPSSASSAPRRDNKSPPSPIAQIQGPRPQALLPPTTLPSPRRILVVLDLNGTLLHRPSARHPSRFVKRPHAQHFLDYCLDTFHLAIWSSARPQNVANMVSQLLTNAQRRRCVVIWARDKLRLCANDYDARVQVYKRLSNLWNDPHVRASHPDALDGGHWDQTNTVLVDDSPEKGRSEPYNILPIPEFVGLQDEPANVLPQVHDYLNRLCYQSNVSRYMRETPFALDPDYTLAGES</sequence>
<dbReference type="InterPro" id="IPR004274">
    <property type="entry name" value="FCP1_dom"/>
</dbReference>
<evidence type="ECO:0000256" key="2">
    <source>
        <dbReference type="SAM" id="MobiDB-lite"/>
    </source>
</evidence>
<proteinExistence type="inferred from homology"/>
<dbReference type="SMART" id="SM00577">
    <property type="entry name" value="CPDc"/>
    <property type="match status" value="1"/>
</dbReference>
<evidence type="ECO:0000313" key="5">
    <source>
        <dbReference type="Proteomes" id="UP000811619"/>
    </source>
</evidence>
<dbReference type="PROSITE" id="PS50969">
    <property type="entry name" value="FCP1"/>
    <property type="match status" value="1"/>
</dbReference>
<organism evidence="4 5">
    <name type="scientific">Claviceps africana</name>
    <dbReference type="NCBI Taxonomy" id="83212"/>
    <lineage>
        <taxon>Eukaryota</taxon>
        <taxon>Fungi</taxon>
        <taxon>Dikarya</taxon>
        <taxon>Ascomycota</taxon>
        <taxon>Pezizomycotina</taxon>
        <taxon>Sordariomycetes</taxon>
        <taxon>Hypocreomycetidae</taxon>
        <taxon>Hypocreales</taxon>
        <taxon>Clavicipitaceae</taxon>
        <taxon>Claviceps</taxon>
    </lineage>
</organism>
<feature type="compositionally biased region" description="Polar residues" evidence="2">
    <location>
        <begin position="1"/>
        <end position="10"/>
    </location>
</feature>
<dbReference type="InterPro" id="IPR036412">
    <property type="entry name" value="HAD-like_sf"/>
</dbReference>
<reference evidence="4" key="1">
    <citation type="journal article" date="2020" name="bioRxiv">
        <title>Whole genome comparisons of ergot fungi reveals the divergence and evolution of species within the genus Claviceps are the result of varying mechanisms driving genome evolution and host range expansion.</title>
        <authorList>
            <person name="Wyka S.A."/>
            <person name="Mondo S.J."/>
            <person name="Liu M."/>
            <person name="Dettman J."/>
            <person name="Nalam V."/>
            <person name="Broders K.D."/>
        </authorList>
    </citation>
    <scope>NUCLEOTIDE SEQUENCE</scope>
    <source>
        <strain evidence="4">CCC 489</strain>
    </source>
</reference>
<evidence type="ECO:0000259" key="3">
    <source>
        <dbReference type="PROSITE" id="PS50969"/>
    </source>
</evidence>
<dbReference type="Proteomes" id="UP000811619">
    <property type="component" value="Unassembled WGS sequence"/>
</dbReference>
<keyword evidence="1" id="KW-0813">Transport</keyword>
<comment type="similarity">
    <text evidence="1">Belongs to the TIM50 family.</text>
</comment>
<dbReference type="Gene3D" id="3.40.50.1000">
    <property type="entry name" value="HAD superfamily/HAD-like"/>
    <property type="match status" value="1"/>
</dbReference>
<dbReference type="SUPFAM" id="SSF56784">
    <property type="entry name" value="HAD-like"/>
    <property type="match status" value="1"/>
</dbReference>
<feature type="domain" description="FCP1 homology" evidence="3">
    <location>
        <begin position="50"/>
        <end position="220"/>
    </location>
</feature>
<keyword evidence="1" id="KW-0496">Mitochondrion</keyword>
<evidence type="ECO:0000313" key="4">
    <source>
        <dbReference type="EMBL" id="KAG5927228.1"/>
    </source>
</evidence>
<comment type="caution">
    <text evidence="4">The sequence shown here is derived from an EMBL/GenBank/DDBJ whole genome shotgun (WGS) entry which is preliminary data.</text>
</comment>
<dbReference type="EMBL" id="SRPY01000198">
    <property type="protein sequence ID" value="KAG5927228.1"/>
    <property type="molecule type" value="Genomic_DNA"/>
</dbReference>
<feature type="region of interest" description="Disordered" evidence="2">
    <location>
        <begin position="1"/>
        <end position="48"/>
    </location>
</feature>
<keyword evidence="1" id="KW-0653">Protein transport</keyword>
<gene>
    <name evidence="4" type="ORF">E4U42_002423</name>
</gene>
<name>A0A8K0J868_9HYPO</name>
<keyword evidence="1" id="KW-0811">Translocation</keyword>
<dbReference type="GO" id="GO:0005744">
    <property type="term" value="C:TIM23 mitochondrial import inner membrane translocase complex"/>
    <property type="evidence" value="ECO:0007669"/>
    <property type="project" value="UniProtKB-UniRule"/>
</dbReference>
<comment type="subunit">
    <text evidence="1">Component of the TIM23 complex.</text>
</comment>
<protein>
    <recommendedName>
        <fullName evidence="1">Mitochondrial import inner membrane translocase subunit TIM50</fullName>
    </recommendedName>
</protein>
<accession>A0A8K0J868</accession>
<dbReference type="PANTHER" id="PTHR12210">
    <property type="entry name" value="DULLARD PROTEIN PHOSPHATASE"/>
    <property type="match status" value="1"/>
</dbReference>
<feature type="compositionally biased region" description="Low complexity" evidence="2">
    <location>
        <begin position="11"/>
        <end position="20"/>
    </location>
</feature>
<keyword evidence="1" id="KW-0809">Transit peptide</keyword>
<evidence type="ECO:0000256" key="1">
    <source>
        <dbReference type="RuleBase" id="RU365079"/>
    </source>
</evidence>
<dbReference type="GO" id="GO:0015031">
    <property type="term" value="P:protein transport"/>
    <property type="evidence" value="ECO:0007669"/>
    <property type="project" value="UniProtKB-KW"/>
</dbReference>